<sequence>MAKFGAIFAYLLFGLSWCSFVIMLGGVIGMQAKCGGYLGRAVDIPGMPGFKDFVEGCNATDTTAFIWWLSVAECGRVQGLYLTKQLFLAMVSVCLMLAADRANVLLHFGGEIAEMRKPVPYGADDKQLPMGAASDAMQVQMAGVQSVSGPTFRAAENPFVGGGEGPNENQWVQEFNRLVQAGTADMTAPVAPPENRKEHRSFKAAAAALGAGSWQA</sequence>
<keyword evidence="1" id="KW-1133">Transmembrane helix</keyword>
<evidence type="ECO:0000313" key="3">
    <source>
        <dbReference type="Proteomes" id="UP001205105"/>
    </source>
</evidence>
<dbReference type="EMBL" id="JADXDR010000068">
    <property type="protein sequence ID" value="KAI7841111.1"/>
    <property type="molecule type" value="Genomic_DNA"/>
</dbReference>
<accession>A0AAD5DRT7</accession>
<keyword evidence="1" id="KW-0812">Transmembrane</keyword>
<dbReference type="AlphaFoldDB" id="A0AAD5DRT7"/>
<dbReference type="Proteomes" id="UP001205105">
    <property type="component" value="Unassembled WGS sequence"/>
</dbReference>
<evidence type="ECO:0000256" key="1">
    <source>
        <dbReference type="SAM" id="Phobius"/>
    </source>
</evidence>
<keyword evidence="1" id="KW-0472">Membrane</keyword>
<feature type="transmembrane region" description="Helical" evidence="1">
    <location>
        <begin position="7"/>
        <end position="28"/>
    </location>
</feature>
<keyword evidence="3" id="KW-1185">Reference proteome</keyword>
<reference evidence="2" key="1">
    <citation type="submission" date="2020-11" db="EMBL/GenBank/DDBJ databases">
        <title>Chlorella ohadii genome sequencing and assembly.</title>
        <authorList>
            <person name="Murik O."/>
            <person name="Treves H."/>
            <person name="Kedem I."/>
            <person name="Shotland Y."/>
            <person name="Kaplan A."/>
        </authorList>
    </citation>
    <scope>NUCLEOTIDE SEQUENCE</scope>
    <source>
        <strain evidence="2">1</strain>
    </source>
</reference>
<name>A0AAD5DRT7_9CHLO</name>
<organism evidence="2 3">
    <name type="scientific">Chlorella ohadii</name>
    <dbReference type="NCBI Taxonomy" id="2649997"/>
    <lineage>
        <taxon>Eukaryota</taxon>
        <taxon>Viridiplantae</taxon>
        <taxon>Chlorophyta</taxon>
        <taxon>core chlorophytes</taxon>
        <taxon>Trebouxiophyceae</taxon>
        <taxon>Chlorellales</taxon>
        <taxon>Chlorellaceae</taxon>
        <taxon>Chlorella clade</taxon>
        <taxon>Chlorella</taxon>
    </lineage>
</organism>
<gene>
    <name evidence="2" type="ORF">COHA_005336</name>
</gene>
<protein>
    <submittedName>
        <fullName evidence="2">Uncharacterized protein</fullName>
    </submittedName>
</protein>
<comment type="caution">
    <text evidence="2">The sequence shown here is derived from an EMBL/GenBank/DDBJ whole genome shotgun (WGS) entry which is preliminary data.</text>
</comment>
<proteinExistence type="predicted"/>
<evidence type="ECO:0000313" key="2">
    <source>
        <dbReference type="EMBL" id="KAI7841111.1"/>
    </source>
</evidence>